<evidence type="ECO:0000313" key="6">
    <source>
        <dbReference type="Proteomes" id="UP000199421"/>
    </source>
</evidence>
<gene>
    <name evidence="5" type="ORF">SAMN05661044_05296</name>
</gene>
<feature type="domain" description="Beta-mannosidase-like galactose-binding" evidence="4">
    <location>
        <begin position="1037"/>
        <end position="1112"/>
    </location>
</feature>
<dbReference type="RefSeq" id="WP_238383895.1">
    <property type="nucleotide sequence ID" value="NZ_FOAF01000013.1"/>
</dbReference>
<dbReference type="Proteomes" id="UP000199421">
    <property type="component" value="Unassembled WGS sequence"/>
</dbReference>
<keyword evidence="6" id="KW-1185">Reference proteome</keyword>
<organism evidence="5 6">
    <name type="scientific">Olivibacter domesticus</name>
    <name type="common">Pseudosphingobacterium domesticum</name>
    <dbReference type="NCBI Taxonomy" id="407022"/>
    <lineage>
        <taxon>Bacteria</taxon>
        <taxon>Pseudomonadati</taxon>
        <taxon>Bacteroidota</taxon>
        <taxon>Sphingobacteriia</taxon>
        <taxon>Sphingobacteriales</taxon>
        <taxon>Sphingobacteriaceae</taxon>
        <taxon>Olivibacter</taxon>
    </lineage>
</organism>
<evidence type="ECO:0000256" key="3">
    <source>
        <dbReference type="SAM" id="SignalP"/>
    </source>
</evidence>
<dbReference type="Gene3D" id="2.60.120.260">
    <property type="entry name" value="Galactose-binding domain-like"/>
    <property type="match status" value="2"/>
</dbReference>
<sequence>MNIKNKVVGVMCLVACMMLMLPFTLLAQQKELPINMVRATPADFSEAKPWVFWYWMHASFSKEAIIADLEAMKEAGIAGAYLAPIKGKTDPPLFEPVIETMSAEWWEILRYTMEEADRLGVKLALLPNDGFATAGGPWITPELSMQKVVWTDTVVSGGKRLDVKLSSPEAYKGYYQDIATFAFPSNGGQRDEIPTVTTSTGTNAEFLANKNNKKNFSSGDPCWIQYTFKNIFTCKAIKVNVQGFNYQSGRLMLQVSEDGKNFREVTRLKPPRAGWLDWDVAVTHAIEPLRSKYFRFVYDPVGSEPGGEDLDAAKWKPNFKVSNIILSSEPRINQFEGKSGMVWRISEPTTNSQVSDRECIDKDKLINLSAFVKADGTLNWEAPDGQWTILRMGHTSTGHQNETAGAGKGLECDKFNPAAVSIQFNEWFNKAVNVAGPTLAARVLKSFHVDSWECGSQNWSAVFRDEFKKRRGYDPVNYLPAMAGYPIESATTSERYLYDIRNTIAELITDNFFHTLKGLAHEKGVNFTSETTAPVMLTDGMAHFKEVDVPMGEFWLRSPSHDKFNDVLDAVSGAHVYGKPIVQAEAFTQIRMEWDEHPGNLKTLQDRNYALGINKLVYHVFVHNPWMDRKPGMTLDGIGLYFQRDQTWWKQGKVWVDYATRTQEILQAGIPVADIAVFTGEELPRRAVLPDRFVNTLPGIFGAKRVEDEAIRLENSGLPIQKIAGVSTGANMVEPAKWVNPLNGYAYDSFNPEVLLSLATVKDGRIVLPGGGSYKVLVIPGKHVMQPNSTGMSLDIIRKLWQLVNEGATIILTDKPTHTLGLANAARNDRALRDFADKLWNGPFEELTEGKSTLFIKKIGKGQVVKAPYQFHTFDQLDLPRDVIFKEKEGTLAPDFAYTHRKDGEKEIYFLSNQQATEREITVSLRVANKIPVFYDAVSGKESKVKQWQIKEGRTEIPLKLAANASLFVLLEEPTDKEEEDLGLNWEVFKPYLEMKGPWEVQFDPNFGGPDKPIIFEELTDWSKHVNPAIRHYSGTAIYRKTFEWRGEDRAIWLNLGELANIATVKINGKDCGTLWTAPYRLNMKDALKKGKNQLEIAVTNTWANRLIGDKDLPQEKLITRTTAPYRLGDRPLLKAGLIGVVKLEEEIN</sequence>
<protein>
    <submittedName>
        <fullName evidence="5">Glycosyl hydrolases family 2, sugar binding domain</fullName>
    </submittedName>
</protein>
<feature type="signal peptide" evidence="3">
    <location>
        <begin position="1"/>
        <end position="27"/>
    </location>
</feature>
<dbReference type="SUPFAM" id="SSF49785">
    <property type="entry name" value="Galactose-binding domain-like"/>
    <property type="match status" value="1"/>
</dbReference>
<dbReference type="GO" id="GO:0004553">
    <property type="term" value="F:hydrolase activity, hydrolyzing O-glycosyl compounds"/>
    <property type="evidence" value="ECO:0007669"/>
    <property type="project" value="UniProtKB-ARBA"/>
</dbReference>
<dbReference type="InterPro" id="IPR054593">
    <property type="entry name" value="Beta-mannosidase-like_N2"/>
</dbReference>
<evidence type="ECO:0000256" key="1">
    <source>
        <dbReference type="ARBA" id="ARBA00022729"/>
    </source>
</evidence>
<evidence type="ECO:0000259" key="4">
    <source>
        <dbReference type="Pfam" id="PF22666"/>
    </source>
</evidence>
<dbReference type="STRING" id="407022.SAMN05661044_05296"/>
<feature type="chain" id="PRO_5011697520" evidence="3">
    <location>
        <begin position="28"/>
        <end position="1149"/>
    </location>
</feature>
<keyword evidence="1 3" id="KW-0732">Signal</keyword>
<dbReference type="Pfam" id="PF17132">
    <property type="entry name" value="Glyco_hydro_106"/>
    <property type="match status" value="2"/>
</dbReference>
<dbReference type="EMBL" id="FOAF01000013">
    <property type="protein sequence ID" value="SEM47379.1"/>
    <property type="molecule type" value="Genomic_DNA"/>
</dbReference>
<dbReference type="AlphaFoldDB" id="A0A1H7YQB3"/>
<evidence type="ECO:0000313" key="5">
    <source>
        <dbReference type="EMBL" id="SEM47379.1"/>
    </source>
</evidence>
<dbReference type="Pfam" id="PF22666">
    <property type="entry name" value="Glyco_hydro_2_N2"/>
    <property type="match status" value="1"/>
</dbReference>
<proteinExistence type="predicted"/>
<keyword evidence="2 5" id="KW-0378">Hydrolase</keyword>
<reference evidence="6" key="1">
    <citation type="submission" date="2016-10" db="EMBL/GenBank/DDBJ databases">
        <authorList>
            <person name="Varghese N."/>
            <person name="Submissions S."/>
        </authorList>
    </citation>
    <scope>NUCLEOTIDE SEQUENCE [LARGE SCALE GENOMIC DNA]</scope>
    <source>
        <strain evidence="6">DSM 18733</strain>
    </source>
</reference>
<accession>A0A1H7YQB3</accession>
<evidence type="ECO:0000256" key="2">
    <source>
        <dbReference type="ARBA" id="ARBA00022801"/>
    </source>
</evidence>
<dbReference type="PANTHER" id="PTHR43817:SF1">
    <property type="entry name" value="HYDROLASE, FAMILY 43, PUTATIVE (AFU_ORTHOLOGUE AFUA_3G01660)-RELATED"/>
    <property type="match status" value="1"/>
</dbReference>
<dbReference type="NCBIfam" id="NF045579">
    <property type="entry name" value="rhamnoside_JR"/>
    <property type="match status" value="1"/>
</dbReference>
<dbReference type="InterPro" id="IPR008979">
    <property type="entry name" value="Galactose-bd-like_sf"/>
</dbReference>
<dbReference type="PANTHER" id="PTHR43817">
    <property type="entry name" value="GLYCOSYL HYDROLASE"/>
    <property type="match status" value="1"/>
</dbReference>
<name>A0A1H7YQB3_OLID1</name>